<dbReference type="GO" id="GO:0042761">
    <property type="term" value="P:very long-chain fatty acid biosynthetic process"/>
    <property type="evidence" value="ECO:0007669"/>
    <property type="project" value="TreeGrafter"/>
</dbReference>
<evidence type="ECO:0000256" key="6">
    <source>
        <dbReference type="ARBA" id="ARBA00022989"/>
    </source>
</evidence>
<proteinExistence type="inferred from homology"/>
<gene>
    <name evidence="11" type="ORF">L9F63_010599</name>
</gene>
<evidence type="ECO:0000313" key="12">
    <source>
        <dbReference type="Proteomes" id="UP001233999"/>
    </source>
</evidence>
<dbReference type="EMBL" id="JASPKZ010001194">
    <property type="protein sequence ID" value="KAJ9598713.1"/>
    <property type="molecule type" value="Genomic_DNA"/>
</dbReference>
<dbReference type="PANTHER" id="PTHR11157">
    <property type="entry name" value="FATTY ACID ACYL TRANSFERASE-RELATED"/>
    <property type="match status" value="1"/>
</dbReference>
<evidence type="ECO:0000256" key="1">
    <source>
        <dbReference type="ARBA" id="ARBA00004141"/>
    </source>
</evidence>
<keyword evidence="6" id="KW-1133">Transmembrane helix</keyword>
<dbReference type="Pfam" id="PF01151">
    <property type="entry name" value="ELO"/>
    <property type="match status" value="1"/>
</dbReference>
<evidence type="ECO:0000256" key="9">
    <source>
        <dbReference type="ARBA" id="ARBA00023160"/>
    </source>
</evidence>
<accession>A0AAD8AGH8</accession>
<keyword evidence="2 10" id="KW-0444">Lipid biosynthesis</keyword>
<evidence type="ECO:0000256" key="7">
    <source>
        <dbReference type="ARBA" id="ARBA00023098"/>
    </source>
</evidence>
<evidence type="ECO:0000256" key="3">
    <source>
        <dbReference type="ARBA" id="ARBA00022679"/>
    </source>
</evidence>
<feature type="non-terminal residue" evidence="11">
    <location>
        <position position="54"/>
    </location>
</feature>
<dbReference type="Proteomes" id="UP001233999">
    <property type="component" value="Unassembled WGS sequence"/>
</dbReference>
<dbReference type="InterPro" id="IPR002076">
    <property type="entry name" value="ELO_fam"/>
</dbReference>
<dbReference type="EC" id="2.3.1.199" evidence="10"/>
<evidence type="ECO:0000256" key="4">
    <source>
        <dbReference type="ARBA" id="ARBA00022692"/>
    </source>
</evidence>
<dbReference type="GO" id="GO:0009922">
    <property type="term" value="F:fatty acid elongase activity"/>
    <property type="evidence" value="ECO:0007669"/>
    <property type="project" value="UniProtKB-EC"/>
</dbReference>
<dbReference type="GO" id="GO:0030148">
    <property type="term" value="P:sphingolipid biosynthetic process"/>
    <property type="evidence" value="ECO:0007669"/>
    <property type="project" value="TreeGrafter"/>
</dbReference>
<dbReference type="GO" id="GO:0034625">
    <property type="term" value="P:fatty acid elongation, monounsaturated fatty acid"/>
    <property type="evidence" value="ECO:0007669"/>
    <property type="project" value="TreeGrafter"/>
</dbReference>
<keyword evidence="12" id="KW-1185">Reference proteome</keyword>
<dbReference type="GO" id="GO:0005789">
    <property type="term" value="C:endoplasmic reticulum membrane"/>
    <property type="evidence" value="ECO:0007669"/>
    <property type="project" value="TreeGrafter"/>
</dbReference>
<evidence type="ECO:0000256" key="8">
    <source>
        <dbReference type="ARBA" id="ARBA00023136"/>
    </source>
</evidence>
<comment type="subcellular location">
    <subcellularLocation>
        <location evidence="1">Membrane</location>
        <topology evidence="1">Multi-pass membrane protein</topology>
    </subcellularLocation>
</comment>
<keyword evidence="7 10" id="KW-0443">Lipid metabolism</keyword>
<dbReference type="PANTHER" id="PTHR11157:SF69">
    <property type="entry name" value="ELONGATION OF VERY LONG CHAIN FATTY ACIDS PROTEIN 7"/>
    <property type="match status" value="1"/>
</dbReference>
<organism evidence="11 12">
    <name type="scientific">Diploptera punctata</name>
    <name type="common">Pacific beetle cockroach</name>
    <dbReference type="NCBI Taxonomy" id="6984"/>
    <lineage>
        <taxon>Eukaryota</taxon>
        <taxon>Metazoa</taxon>
        <taxon>Ecdysozoa</taxon>
        <taxon>Arthropoda</taxon>
        <taxon>Hexapoda</taxon>
        <taxon>Insecta</taxon>
        <taxon>Pterygota</taxon>
        <taxon>Neoptera</taxon>
        <taxon>Polyneoptera</taxon>
        <taxon>Dictyoptera</taxon>
        <taxon>Blattodea</taxon>
        <taxon>Blaberoidea</taxon>
        <taxon>Blaberidae</taxon>
        <taxon>Diplopterinae</taxon>
        <taxon>Diploptera</taxon>
    </lineage>
</organism>
<evidence type="ECO:0000256" key="10">
    <source>
        <dbReference type="RuleBase" id="RU361115"/>
    </source>
</evidence>
<name>A0AAD8AGH8_DIPPU</name>
<comment type="catalytic activity">
    <reaction evidence="10">
        <text>a very-long-chain acyl-CoA + malonyl-CoA + H(+) = a very-long-chain 3-oxoacyl-CoA + CO2 + CoA</text>
        <dbReference type="Rhea" id="RHEA:32727"/>
        <dbReference type="ChEBI" id="CHEBI:15378"/>
        <dbReference type="ChEBI" id="CHEBI:16526"/>
        <dbReference type="ChEBI" id="CHEBI:57287"/>
        <dbReference type="ChEBI" id="CHEBI:57384"/>
        <dbReference type="ChEBI" id="CHEBI:90725"/>
        <dbReference type="ChEBI" id="CHEBI:90736"/>
        <dbReference type="EC" id="2.3.1.199"/>
    </reaction>
</comment>
<keyword evidence="8" id="KW-0472">Membrane</keyword>
<keyword evidence="5 10" id="KW-0276">Fatty acid metabolism</keyword>
<evidence type="ECO:0000313" key="11">
    <source>
        <dbReference type="EMBL" id="KAJ9598713.1"/>
    </source>
</evidence>
<sequence length="54" mass="6707">ITELMWNYTLLKILDMFDTIFFILRKQEERVSQFQVIHHILMLLFSWIFAKFTP</sequence>
<protein>
    <recommendedName>
        <fullName evidence="10">Elongation of very long chain fatty acids protein</fullName>
        <ecNumber evidence="10">2.3.1.199</ecNumber>
    </recommendedName>
    <alternativeName>
        <fullName evidence="10">Very-long-chain 3-oxoacyl-CoA synthase</fullName>
    </alternativeName>
</protein>
<keyword evidence="9 10" id="KW-0275">Fatty acid biosynthesis</keyword>
<comment type="caution">
    <text evidence="11">The sequence shown here is derived from an EMBL/GenBank/DDBJ whole genome shotgun (WGS) entry which is preliminary data.</text>
</comment>
<evidence type="ECO:0000256" key="5">
    <source>
        <dbReference type="ARBA" id="ARBA00022832"/>
    </source>
</evidence>
<feature type="non-terminal residue" evidence="11">
    <location>
        <position position="1"/>
    </location>
</feature>
<dbReference type="AlphaFoldDB" id="A0AAD8AGH8"/>
<keyword evidence="4" id="KW-0812">Transmembrane</keyword>
<reference evidence="11" key="1">
    <citation type="journal article" date="2023" name="IScience">
        <title>Live-bearing cockroach genome reveals convergent evolutionary mechanisms linked to viviparity in insects and beyond.</title>
        <authorList>
            <person name="Fouks B."/>
            <person name="Harrison M.C."/>
            <person name="Mikhailova A.A."/>
            <person name="Marchal E."/>
            <person name="English S."/>
            <person name="Carruthers M."/>
            <person name="Jennings E.C."/>
            <person name="Chiamaka E.L."/>
            <person name="Frigard R.A."/>
            <person name="Pippel M."/>
            <person name="Attardo G.M."/>
            <person name="Benoit J.B."/>
            <person name="Bornberg-Bauer E."/>
            <person name="Tobe S.S."/>
        </authorList>
    </citation>
    <scope>NUCLEOTIDE SEQUENCE</scope>
    <source>
        <strain evidence="11">Stay&amp;Tobe</strain>
    </source>
</reference>
<evidence type="ECO:0000256" key="2">
    <source>
        <dbReference type="ARBA" id="ARBA00022516"/>
    </source>
</evidence>
<dbReference type="GO" id="GO:0034626">
    <property type="term" value="P:fatty acid elongation, polyunsaturated fatty acid"/>
    <property type="evidence" value="ECO:0007669"/>
    <property type="project" value="TreeGrafter"/>
</dbReference>
<dbReference type="GO" id="GO:0019367">
    <property type="term" value="P:fatty acid elongation, saturated fatty acid"/>
    <property type="evidence" value="ECO:0007669"/>
    <property type="project" value="TreeGrafter"/>
</dbReference>
<reference evidence="11" key="2">
    <citation type="submission" date="2023-05" db="EMBL/GenBank/DDBJ databases">
        <authorList>
            <person name="Fouks B."/>
        </authorList>
    </citation>
    <scope>NUCLEOTIDE SEQUENCE</scope>
    <source>
        <strain evidence="11">Stay&amp;Tobe</strain>
        <tissue evidence="11">Testes</tissue>
    </source>
</reference>
<comment type="similarity">
    <text evidence="10">Belongs to the ELO family.</text>
</comment>
<keyword evidence="3 10" id="KW-0808">Transferase</keyword>